<dbReference type="EnsemblMetazoa" id="ADIR014105-RA">
    <property type="protein sequence ID" value="ADIR014105-PA"/>
    <property type="gene ID" value="ADIR014105"/>
</dbReference>
<keyword evidence="3" id="KW-1185">Reference proteome</keyword>
<evidence type="ECO:0000256" key="1">
    <source>
        <dbReference type="SAM" id="Phobius"/>
    </source>
</evidence>
<dbReference type="VEuPathDB" id="VectorBase:ADIR014105"/>
<evidence type="ECO:0008006" key="4">
    <source>
        <dbReference type="Google" id="ProtNLM"/>
    </source>
</evidence>
<keyword evidence="1" id="KW-1133">Transmembrane helix</keyword>
<protein>
    <recommendedName>
        <fullName evidence="4">Transmembrane protein</fullName>
    </recommendedName>
</protein>
<dbReference type="Proteomes" id="UP000075884">
    <property type="component" value="Unassembled WGS sequence"/>
</dbReference>
<reference evidence="3" key="1">
    <citation type="submission" date="2013-03" db="EMBL/GenBank/DDBJ databases">
        <title>The Genome Sequence of Anopheles dirus WRAIR2.</title>
        <authorList>
            <consortium name="The Broad Institute Genomics Platform"/>
            <person name="Neafsey D.E."/>
            <person name="Walton C."/>
            <person name="Walker B."/>
            <person name="Young S.K."/>
            <person name="Zeng Q."/>
            <person name="Gargeya S."/>
            <person name="Fitzgerald M."/>
            <person name="Haas B."/>
            <person name="Abouelleil A."/>
            <person name="Allen A.W."/>
            <person name="Alvarado L."/>
            <person name="Arachchi H.M."/>
            <person name="Berlin A.M."/>
            <person name="Chapman S.B."/>
            <person name="Gainer-Dewar J."/>
            <person name="Goldberg J."/>
            <person name="Griggs A."/>
            <person name="Gujja S."/>
            <person name="Hansen M."/>
            <person name="Howarth C."/>
            <person name="Imamovic A."/>
            <person name="Ireland A."/>
            <person name="Larimer J."/>
            <person name="McCowan C."/>
            <person name="Murphy C."/>
            <person name="Pearson M."/>
            <person name="Poon T.W."/>
            <person name="Priest M."/>
            <person name="Roberts A."/>
            <person name="Saif S."/>
            <person name="Shea T."/>
            <person name="Sisk P."/>
            <person name="Sykes S."/>
            <person name="Wortman J."/>
            <person name="Nusbaum C."/>
            <person name="Birren B."/>
        </authorList>
    </citation>
    <scope>NUCLEOTIDE SEQUENCE [LARGE SCALE GENOMIC DNA]</scope>
    <source>
        <strain evidence="3">WRAIR2</strain>
    </source>
</reference>
<keyword evidence="1" id="KW-0472">Membrane</keyword>
<keyword evidence="1" id="KW-0812">Transmembrane</keyword>
<reference evidence="2" key="2">
    <citation type="submission" date="2020-05" db="UniProtKB">
        <authorList>
            <consortium name="EnsemblMetazoa"/>
        </authorList>
    </citation>
    <scope>IDENTIFICATION</scope>
    <source>
        <strain evidence="2">WRAIR2</strain>
    </source>
</reference>
<sequence>MGRMRPKSAHWSTFLFSRHFLPVVWSHAGLSRLEKREEKRRLVFKNNRLDIFHSFHSALQFCMLFPVCFFFIYSRSVRLCMFLFVPYVLMRKANDEARNEDTQHRRGVVCVCARVCVCVCVVVL</sequence>
<name>A0A182NW19_9DIPT</name>
<evidence type="ECO:0000313" key="2">
    <source>
        <dbReference type="EnsemblMetazoa" id="ADIR014105-PA"/>
    </source>
</evidence>
<accession>A0A182NW19</accession>
<feature type="transmembrane region" description="Helical" evidence="1">
    <location>
        <begin position="52"/>
        <end position="73"/>
    </location>
</feature>
<organism evidence="2 3">
    <name type="scientific">Anopheles dirus</name>
    <dbReference type="NCBI Taxonomy" id="7168"/>
    <lineage>
        <taxon>Eukaryota</taxon>
        <taxon>Metazoa</taxon>
        <taxon>Ecdysozoa</taxon>
        <taxon>Arthropoda</taxon>
        <taxon>Hexapoda</taxon>
        <taxon>Insecta</taxon>
        <taxon>Pterygota</taxon>
        <taxon>Neoptera</taxon>
        <taxon>Endopterygota</taxon>
        <taxon>Diptera</taxon>
        <taxon>Nematocera</taxon>
        <taxon>Culicoidea</taxon>
        <taxon>Culicidae</taxon>
        <taxon>Anophelinae</taxon>
        <taxon>Anopheles</taxon>
    </lineage>
</organism>
<dbReference type="AlphaFoldDB" id="A0A182NW19"/>
<evidence type="ECO:0000313" key="3">
    <source>
        <dbReference type="Proteomes" id="UP000075884"/>
    </source>
</evidence>
<proteinExistence type="predicted"/>